<proteinExistence type="predicted"/>
<sequence>MVSRRVAELLLEMAARRWPADVRDDLRREWSAELHVLAESGRWTKMVGFAASLAVSRAGTPVVDRTVMRGRAGRTVAALLLSPIACVGIVLGSAYIPFQIQISNGAIWVEKPIWTALTIGMATLLAVFAGRWARHNALDGPLRIALGVVLPIGAAAVPLLYVIYPDDLARAVPGLLLWLAGLTLALWAAASLAARHRPRAAWWAGVLGALATTDLAVIRTVVDTLPMGSGAGPLSGPLRPDDVGWLAAPLWLVAAWTGWSVGVPEHIPWEIFQLISYQLRVEPMLYLACMPYALAYTIRAARSAPAEPVALAATPV</sequence>
<feature type="transmembrane region" description="Helical" evidence="1">
    <location>
        <begin position="201"/>
        <end position="222"/>
    </location>
</feature>
<evidence type="ECO:0000313" key="3">
    <source>
        <dbReference type="Proteomes" id="UP000317685"/>
    </source>
</evidence>
<comment type="caution">
    <text evidence="2">The sequence shown here is derived from an EMBL/GenBank/DDBJ whole genome shotgun (WGS) entry which is preliminary data.</text>
</comment>
<name>A0A561VY79_9ACTN</name>
<organism evidence="2 3">
    <name type="scientific">Micromonospora taraxaci</name>
    <dbReference type="NCBI Taxonomy" id="1316803"/>
    <lineage>
        <taxon>Bacteria</taxon>
        <taxon>Bacillati</taxon>
        <taxon>Actinomycetota</taxon>
        <taxon>Actinomycetes</taxon>
        <taxon>Micromonosporales</taxon>
        <taxon>Micromonosporaceae</taxon>
        <taxon>Micromonospora</taxon>
    </lineage>
</organism>
<reference evidence="2 3" key="1">
    <citation type="submission" date="2019-06" db="EMBL/GenBank/DDBJ databases">
        <title>Sequencing the genomes of 1000 actinobacteria strains.</title>
        <authorList>
            <person name="Klenk H.-P."/>
        </authorList>
    </citation>
    <scope>NUCLEOTIDE SEQUENCE [LARGE SCALE GENOMIC DNA]</scope>
    <source>
        <strain evidence="2 3">DSM 45885</strain>
    </source>
</reference>
<dbReference type="Proteomes" id="UP000317685">
    <property type="component" value="Unassembled WGS sequence"/>
</dbReference>
<feature type="transmembrane region" description="Helical" evidence="1">
    <location>
        <begin position="144"/>
        <end position="164"/>
    </location>
</feature>
<dbReference type="AlphaFoldDB" id="A0A561VY79"/>
<evidence type="ECO:0000313" key="2">
    <source>
        <dbReference type="EMBL" id="TWG16552.1"/>
    </source>
</evidence>
<protein>
    <submittedName>
        <fullName evidence="2">Uncharacterized protein</fullName>
    </submittedName>
</protein>
<gene>
    <name evidence="2" type="ORF">FHU34_111891</name>
</gene>
<dbReference type="GeneID" id="300127496"/>
<keyword evidence="1" id="KW-0812">Transmembrane</keyword>
<dbReference type="EMBL" id="VIWZ01000001">
    <property type="protein sequence ID" value="TWG16552.1"/>
    <property type="molecule type" value="Genomic_DNA"/>
</dbReference>
<feature type="transmembrane region" description="Helical" evidence="1">
    <location>
        <begin position="176"/>
        <end position="194"/>
    </location>
</feature>
<feature type="transmembrane region" description="Helical" evidence="1">
    <location>
        <begin position="113"/>
        <end position="132"/>
    </location>
</feature>
<feature type="transmembrane region" description="Helical" evidence="1">
    <location>
        <begin position="75"/>
        <end position="98"/>
    </location>
</feature>
<keyword evidence="1" id="KW-1133">Transmembrane helix</keyword>
<dbReference type="RefSeq" id="WP_244311596.1">
    <property type="nucleotide sequence ID" value="NZ_JBEZJD010000012.1"/>
</dbReference>
<evidence type="ECO:0000256" key="1">
    <source>
        <dbReference type="SAM" id="Phobius"/>
    </source>
</evidence>
<accession>A0A561VY79</accession>
<keyword evidence="3" id="KW-1185">Reference proteome</keyword>
<keyword evidence="1" id="KW-0472">Membrane</keyword>